<dbReference type="EMBL" id="NJGD01000042">
    <property type="protein sequence ID" value="PJR08475.1"/>
    <property type="molecule type" value="Genomic_DNA"/>
</dbReference>
<reference evidence="1 2" key="1">
    <citation type="submission" date="2017-06" db="EMBL/GenBank/DDBJ databases">
        <title>Ensifer strains isolated from leguminous trees and herbs display diverse denitrification phenotypes with some acting as strong N2O sinks.</title>
        <authorList>
            <person name="Woliy K."/>
            <person name="Mania D."/>
            <person name="Bakken L.R."/>
            <person name="Frostegard A."/>
        </authorList>
    </citation>
    <scope>NUCLEOTIDE SEQUENCE [LARGE SCALE GENOMIC DNA]</scope>
    <source>
        <strain evidence="1 2">AC50a</strain>
    </source>
</reference>
<gene>
    <name evidence="1" type="ORF">CEJ86_32875</name>
</gene>
<accession>A0A2J0YT01</accession>
<proteinExistence type="predicted"/>
<evidence type="ECO:0000313" key="1">
    <source>
        <dbReference type="EMBL" id="PJR08475.1"/>
    </source>
</evidence>
<sequence length="182" mass="20501">MSDPLSKLPMFATDEEIAIAIVGKAKSADWRRGALVLLEARGFPKIDALHGGRPVPLVRKWYNQYMALDASYVLQSLEPAKENPESWTRSKRAARDQRKPQLGLSTRCLSALRYMVEHPDVRTSAEISGARDLTLEQLAQSGALKEGRRDSQGDRTWTVTDLGREEITRIDDWHHGKAPPRK</sequence>
<evidence type="ECO:0000313" key="2">
    <source>
        <dbReference type="Proteomes" id="UP000231987"/>
    </source>
</evidence>
<dbReference type="AlphaFoldDB" id="A0A2J0YT01"/>
<dbReference type="Proteomes" id="UP000231987">
    <property type="component" value="Unassembled WGS sequence"/>
</dbReference>
<organism evidence="1 2">
    <name type="scientific">Rhizobium meliloti</name>
    <name type="common">Ensifer meliloti</name>
    <name type="synonym">Sinorhizobium meliloti</name>
    <dbReference type="NCBI Taxonomy" id="382"/>
    <lineage>
        <taxon>Bacteria</taxon>
        <taxon>Pseudomonadati</taxon>
        <taxon>Pseudomonadota</taxon>
        <taxon>Alphaproteobacteria</taxon>
        <taxon>Hyphomicrobiales</taxon>
        <taxon>Rhizobiaceae</taxon>
        <taxon>Sinorhizobium/Ensifer group</taxon>
        <taxon>Sinorhizobium</taxon>
    </lineage>
</organism>
<comment type="caution">
    <text evidence="1">The sequence shown here is derived from an EMBL/GenBank/DDBJ whole genome shotgun (WGS) entry which is preliminary data.</text>
</comment>
<name>A0A2J0YT01_RHIML</name>
<protein>
    <submittedName>
        <fullName evidence="1">Uncharacterized protein</fullName>
    </submittedName>
</protein>
<dbReference type="RefSeq" id="WP_100675108.1">
    <property type="nucleotide sequence ID" value="NZ_NJGD01000042.1"/>
</dbReference>